<evidence type="ECO:0000313" key="9">
    <source>
        <dbReference type="Proteomes" id="UP000663946"/>
    </source>
</evidence>
<dbReference type="InterPro" id="IPR027417">
    <property type="entry name" value="P-loop_NTPase"/>
</dbReference>
<comment type="function">
    <text evidence="1">Transfers dimethylallyl groups to AMP as part of the biosynthesis of cytokinin phytohormones.</text>
</comment>
<dbReference type="AlphaFoldDB" id="A0AAJ4N974"/>
<dbReference type="InterPro" id="IPR002648">
    <property type="entry name" value="Tzs"/>
</dbReference>
<geneLocation type="plasmid" evidence="8 9">
    <name>pTiQ15_94</name>
</geneLocation>
<organism evidence="8 9">
    <name type="scientific">Agrobacterium tumefaciens</name>
    <dbReference type="NCBI Taxonomy" id="358"/>
    <lineage>
        <taxon>Bacteria</taxon>
        <taxon>Pseudomonadati</taxon>
        <taxon>Pseudomonadota</taxon>
        <taxon>Alphaproteobacteria</taxon>
        <taxon>Hyphomicrobiales</taxon>
        <taxon>Rhizobiaceae</taxon>
        <taxon>Rhizobium/Agrobacterium group</taxon>
        <taxon>Agrobacterium</taxon>
        <taxon>Agrobacterium tumefaciens complex</taxon>
    </lineage>
</organism>
<accession>A0AAJ4N974</accession>
<evidence type="ECO:0000256" key="7">
    <source>
        <dbReference type="PIRNR" id="PIRNR000507"/>
    </source>
</evidence>
<dbReference type="SUPFAM" id="SSF52540">
    <property type="entry name" value="P-loop containing nucleoside triphosphate hydrolases"/>
    <property type="match status" value="1"/>
</dbReference>
<evidence type="ECO:0000313" key="8">
    <source>
        <dbReference type="EMBL" id="QTG17184.1"/>
    </source>
</evidence>
<dbReference type="Gene3D" id="1.10.287.890">
    <property type="entry name" value="Crystal structure of tRNA isopentenylpyrophosphate transferase (bh2366) domain"/>
    <property type="match status" value="1"/>
</dbReference>
<keyword evidence="4 7" id="KW-0808">Transferase</keyword>
<gene>
    <name evidence="8" type="ORF">G6M86_28275</name>
</gene>
<dbReference type="EC" id="2.5.1.27" evidence="2 7"/>
<evidence type="ECO:0000256" key="4">
    <source>
        <dbReference type="ARBA" id="ARBA00022679"/>
    </source>
</evidence>
<proteinExistence type="predicted"/>
<keyword evidence="5 7" id="KW-0203">Cytokinin biosynthesis</keyword>
<dbReference type="Proteomes" id="UP000663946">
    <property type="component" value="Plasmid pTiQ15_94"/>
</dbReference>
<keyword evidence="8" id="KW-0614">Plasmid</keyword>
<dbReference type="RefSeq" id="WP_333722764.1">
    <property type="nucleotide sequence ID" value="NZ_CP049220.1"/>
</dbReference>
<dbReference type="GO" id="GO:0009691">
    <property type="term" value="P:cytokinin biosynthetic process"/>
    <property type="evidence" value="ECO:0007669"/>
    <property type="project" value="UniProtKB-UniRule"/>
</dbReference>
<sequence>MQLILIFGPTCSGKTDIAVKLAEDTGWPVIALDRVQCCPQIASGSGRPLARELRATKRLYLDSRPLREGIIDAESAHLRLTMEVDGHRNEPGLILEGGSISLLNYMARSQFWTSGFRWNVKRLRLGDPDAFLQRAKERVQQMFVATDERPSLLQELVALWEEKDVRHILQDVDGYRYAIRFAKQHGLPIDELLHLHSDRRQDLIDGIAHEYLEHAHWQERDFPKWDETNLTSPFQVKTFPATVPGSRDAS</sequence>
<evidence type="ECO:0000256" key="1">
    <source>
        <dbReference type="ARBA" id="ARBA00002623"/>
    </source>
</evidence>
<dbReference type="PIRSF" id="PIRSF000507">
    <property type="entry name" value="IPT"/>
    <property type="match status" value="1"/>
</dbReference>
<name>A0AAJ4N974_AGRTU</name>
<dbReference type="EMBL" id="CP049220">
    <property type="protein sequence ID" value="QTG17184.1"/>
    <property type="molecule type" value="Genomic_DNA"/>
</dbReference>
<evidence type="ECO:0000256" key="6">
    <source>
        <dbReference type="ARBA" id="ARBA00047975"/>
    </source>
</evidence>
<comment type="catalytic activity">
    <reaction evidence="6 7">
        <text>dimethylallyl diphosphate + AMP = N(6)-(dimethylallyl)adenosine 5'-phosphate + diphosphate</text>
        <dbReference type="Rhea" id="RHEA:15285"/>
        <dbReference type="ChEBI" id="CHEBI:33019"/>
        <dbReference type="ChEBI" id="CHEBI:57526"/>
        <dbReference type="ChEBI" id="CHEBI:57623"/>
        <dbReference type="ChEBI" id="CHEBI:456215"/>
        <dbReference type="EC" id="2.5.1.27"/>
    </reaction>
</comment>
<evidence type="ECO:0000256" key="2">
    <source>
        <dbReference type="ARBA" id="ARBA00012383"/>
    </source>
</evidence>
<protein>
    <recommendedName>
        <fullName evidence="3 7">Adenylate dimethylallyltransferase</fullName>
        <ecNumber evidence="2 7">2.5.1.27</ecNumber>
    </recommendedName>
    <alternativeName>
        <fullName evidence="7">Isopentenyl transferase</fullName>
    </alternativeName>
</protein>
<dbReference type="Gene3D" id="3.40.50.300">
    <property type="entry name" value="P-loop containing nucleotide triphosphate hydrolases"/>
    <property type="match status" value="1"/>
</dbReference>
<reference evidence="8" key="1">
    <citation type="submission" date="2020-02" db="EMBL/GenBank/DDBJ databases">
        <title>Unexpected conservation and global transmission of agrobacterial virulence plasmids.</title>
        <authorList>
            <person name="Weisberg A.J."/>
            <person name="Davis E.W. II"/>
            <person name="Tabima J.R."/>
            <person name="Belcher M.S."/>
            <person name="Miller M."/>
            <person name="Kuo C.-H."/>
            <person name="Loper J.E."/>
            <person name="Grunwald N.J."/>
            <person name="Putnam M.L."/>
            <person name="Chang J.H."/>
        </authorList>
    </citation>
    <scope>NUCLEOTIDE SEQUENCE</scope>
    <source>
        <strain evidence="8">Q15/94</strain>
        <plasmid evidence="8">pTiQ15_94</plasmid>
    </source>
</reference>
<dbReference type="GO" id="GO:0009824">
    <property type="term" value="F:AMP dimethylallyltransferase activity"/>
    <property type="evidence" value="ECO:0007669"/>
    <property type="project" value="UniProtKB-UniRule"/>
</dbReference>
<evidence type="ECO:0000256" key="5">
    <source>
        <dbReference type="ARBA" id="ARBA00022712"/>
    </source>
</evidence>
<evidence type="ECO:0000256" key="3">
    <source>
        <dbReference type="ARBA" id="ARBA00016587"/>
    </source>
</evidence>
<dbReference type="Pfam" id="PF01745">
    <property type="entry name" value="IPT"/>
    <property type="match status" value="1"/>
</dbReference>